<dbReference type="Pfam" id="PF03793">
    <property type="entry name" value="PASTA"/>
    <property type="match status" value="1"/>
</dbReference>
<dbReference type="Gene3D" id="3.30.10.20">
    <property type="match status" value="1"/>
</dbReference>
<dbReference type="Pfam" id="PF03703">
    <property type="entry name" value="bPH_2"/>
    <property type="match status" value="1"/>
</dbReference>
<keyword evidence="1" id="KW-0472">Membrane</keyword>
<dbReference type="InterPro" id="IPR005543">
    <property type="entry name" value="PASTA_dom"/>
</dbReference>
<evidence type="ECO:0000259" key="2">
    <source>
        <dbReference type="PROSITE" id="PS51178"/>
    </source>
</evidence>
<keyword evidence="4" id="KW-1185">Reference proteome</keyword>
<dbReference type="EMBL" id="BNJF01000001">
    <property type="protein sequence ID" value="GHO44711.1"/>
    <property type="molecule type" value="Genomic_DNA"/>
</dbReference>
<organism evidence="3 4">
    <name type="scientific">Ktedonospora formicarum</name>
    <dbReference type="NCBI Taxonomy" id="2778364"/>
    <lineage>
        <taxon>Bacteria</taxon>
        <taxon>Bacillati</taxon>
        <taxon>Chloroflexota</taxon>
        <taxon>Ktedonobacteria</taxon>
        <taxon>Ktedonobacterales</taxon>
        <taxon>Ktedonobacteraceae</taxon>
        <taxon>Ktedonospora</taxon>
    </lineage>
</organism>
<dbReference type="AlphaFoldDB" id="A0A8J3MSC4"/>
<proteinExistence type="predicted"/>
<feature type="transmembrane region" description="Helical" evidence="1">
    <location>
        <begin position="88"/>
        <end position="111"/>
    </location>
</feature>
<protein>
    <recommendedName>
        <fullName evidence="2">PASTA domain-containing protein</fullName>
    </recommendedName>
</protein>
<dbReference type="InterPro" id="IPR005182">
    <property type="entry name" value="YdbS-like_PH"/>
</dbReference>
<reference evidence="3" key="1">
    <citation type="submission" date="2020-10" db="EMBL/GenBank/DDBJ databases">
        <title>Taxonomic study of unclassified bacteria belonging to the class Ktedonobacteria.</title>
        <authorList>
            <person name="Yabe S."/>
            <person name="Wang C.M."/>
            <person name="Zheng Y."/>
            <person name="Sakai Y."/>
            <person name="Cavaletti L."/>
            <person name="Monciardini P."/>
            <person name="Donadio S."/>
        </authorList>
    </citation>
    <scope>NUCLEOTIDE SEQUENCE</scope>
    <source>
        <strain evidence="3">SOSP1-1</strain>
    </source>
</reference>
<evidence type="ECO:0000313" key="3">
    <source>
        <dbReference type="EMBL" id="GHO44711.1"/>
    </source>
</evidence>
<feature type="transmembrane region" description="Helical" evidence="1">
    <location>
        <begin position="64"/>
        <end position="82"/>
    </location>
</feature>
<keyword evidence="1" id="KW-1133">Transmembrane helix</keyword>
<sequence length="540" mass="61274">MAEKNTQKATSASKDNIWESGRKRFGIRNLRRNRNSKWSFAGQQPGEEVRLVVRRHWWFLMRPALPVFGAFLLLILALWGVTVLPGNVALWGSIIAILFLFLLGVAVWFAYRYLVSWWYETYIITNKRIINARGLLQPTRQQTPLDSVEQVGLGMDSMLGLLLGFGTIHLYLTGGDLVLREVPNPKKVRDAIQGITDEVKAKKKPEAPVPLPEDPDIAQALKELAQGKPVPQLQNADADLPPLKGENERFHGPRRTFGGILRIPTDVRYTSGEYTVKYVQRSRYVLWRNESAPTAALMVVVPVTLLMPSFNLVTGPFLGYWLLFMGLIVLGLLITMGLIYMNYVDDVYILTNKRIIDINRHFVFFFEQRIETEYKNIRDIKVMVPNVLERFLDIGNVYVQTPGENPDIILQSVDHPFVLQDEISAIRGFKEKTDKVKKENAEKKSMEVWFGTLFKRLEDTTRSRGAPDLRFKDLLIAMEYAHECGLEVSVWGESAASPEIPPGCVLHQSPPPGTLMEPGSMIEVVLSTNQPAPVINQIQY</sequence>
<dbReference type="PANTHER" id="PTHR37938">
    <property type="entry name" value="BLL0215 PROTEIN"/>
    <property type="match status" value="1"/>
</dbReference>
<keyword evidence="1" id="KW-0812">Transmembrane</keyword>
<feature type="transmembrane region" description="Helical" evidence="1">
    <location>
        <begin position="291"/>
        <end position="312"/>
    </location>
</feature>
<name>A0A8J3MSC4_9CHLR</name>
<evidence type="ECO:0000256" key="1">
    <source>
        <dbReference type="SAM" id="Phobius"/>
    </source>
</evidence>
<dbReference type="PANTHER" id="PTHR37938:SF1">
    <property type="entry name" value="BLL0215 PROTEIN"/>
    <property type="match status" value="1"/>
</dbReference>
<gene>
    <name evidence="3" type="ORF">KSX_28740</name>
</gene>
<feature type="domain" description="PASTA" evidence="2">
    <location>
        <begin position="460"/>
        <end position="528"/>
    </location>
</feature>
<dbReference type="PROSITE" id="PS51178">
    <property type="entry name" value="PASTA"/>
    <property type="match status" value="1"/>
</dbReference>
<dbReference type="Proteomes" id="UP000612362">
    <property type="component" value="Unassembled WGS sequence"/>
</dbReference>
<evidence type="ECO:0000313" key="4">
    <source>
        <dbReference type="Proteomes" id="UP000612362"/>
    </source>
</evidence>
<dbReference type="CDD" id="cd06577">
    <property type="entry name" value="PASTA_pknB"/>
    <property type="match status" value="1"/>
</dbReference>
<dbReference type="RefSeq" id="WP_220194088.1">
    <property type="nucleotide sequence ID" value="NZ_BNJF01000001.1"/>
</dbReference>
<comment type="caution">
    <text evidence="3">The sequence shown here is derived from an EMBL/GenBank/DDBJ whole genome shotgun (WGS) entry which is preliminary data.</text>
</comment>
<feature type="transmembrane region" description="Helical" evidence="1">
    <location>
        <begin position="318"/>
        <end position="344"/>
    </location>
</feature>
<accession>A0A8J3MSC4</accession>